<feature type="compositionally biased region" description="Pro residues" evidence="1">
    <location>
        <begin position="156"/>
        <end position="167"/>
    </location>
</feature>
<feature type="compositionally biased region" description="Polar residues" evidence="1">
    <location>
        <begin position="66"/>
        <end position="78"/>
    </location>
</feature>
<dbReference type="Proteomes" id="UP000747399">
    <property type="component" value="Unassembled WGS sequence"/>
</dbReference>
<sequence>MRSCQAAAGSRTDALTTQPSTFVIRYGASARGLTPSSATVLLGCPRHALQRTPRTPRSNHLFSRQLSQASFSNSSNTGPGPLSAEEEAAYQEFMEQRQAERKAWKMEVRRRAKFDPMATPGALSTSTAAAAKPPQQRVAGVMPKSAPALRALSRPKAPPPATPPNHLPQPRSAAAAASGGGMNGGESAVVSAADAPSSTLVDLAATRNVSTAPKGRLDKYDGNEEIIELDDEDEDDDGGLDLGGIAAMARKVLDEDDEEATAAAVPVAARGSSGAVHTREAAAKVVRRAPGTPAPKRRLMPIAQLQRQGASSMSAPPTQPPALLPASRKEAAGSAAVEDEGDDLDWDALQAYEKYEQYVNEVTEEEERAARAAARRAASAAASTSTSGNPAKPAPAADVSADAASASTSGDVATKGGRRRRDGTTSMSSASDPTEKLDRQLNQWEQLLNFFEIVERDGKREEAQKQRLQGQAGAKAAAAAAAAAPNSAGTKAREVSGKTGGGASTAAAVSSAATAAVGGMSLAAGLEELVGSGGQRGGDLEDDDVEVEVDWQSLERLFLGEGWEAELADLRKKEAEPTVAGKGAAGRDDDGDDEVESWGDEVSTLLLGLVEISAKRYLGRSLITLPPSPQQPAAAAGAGGAGGEEMVAHRSHQNATPEGAAVEEEERAAVFWEAPFLLLVQDDSADPLIEYANRAALSALQIHDFDEATAGMSAASLVDPTHPRSQQEWLWACTEASERVERYATIPSLRLRGPGPGSPAVLASDVTVFRLDSLEEQPIGEVIVARSWKRLLPDEEDEKEAGRKQG</sequence>
<evidence type="ECO:0000313" key="3">
    <source>
        <dbReference type="EMBL" id="GIL45992.1"/>
    </source>
</evidence>
<name>A0A8J4ETI2_9CHLO</name>
<keyword evidence="4" id="KW-1185">Reference proteome</keyword>
<feature type="region of interest" description="Disordered" evidence="1">
    <location>
        <begin position="66"/>
        <end position="88"/>
    </location>
</feature>
<feature type="region of interest" description="Disordered" evidence="1">
    <location>
        <begin position="574"/>
        <end position="596"/>
    </location>
</feature>
<dbReference type="InterPro" id="IPR013978">
    <property type="entry name" value="MEKHLA"/>
</dbReference>
<gene>
    <name evidence="3" type="ORF">Vafri_3096</name>
</gene>
<dbReference type="AlphaFoldDB" id="A0A8J4ETI2"/>
<proteinExistence type="predicted"/>
<feature type="region of interest" description="Disordered" evidence="1">
    <location>
        <begin position="459"/>
        <end position="510"/>
    </location>
</feature>
<organism evidence="3 4">
    <name type="scientific">Volvox africanus</name>
    <dbReference type="NCBI Taxonomy" id="51714"/>
    <lineage>
        <taxon>Eukaryota</taxon>
        <taxon>Viridiplantae</taxon>
        <taxon>Chlorophyta</taxon>
        <taxon>core chlorophytes</taxon>
        <taxon>Chlorophyceae</taxon>
        <taxon>CS clade</taxon>
        <taxon>Chlamydomonadales</taxon>
        <taxon>Volvocaceae</taxon>
        <taxon>Volvox</taxon>
    </lineage>
</organism>
<comment type="caution">
    <text evidence="3">The sequence shown here is derived from an EMBL/GenBank/DDBJ whole genome shotgun (WGS) entry which is preliminary data.</text>
</comment>
<dbReference type="Pfam" id="PF08670">
    <property type="entry name" value="MEKHLA"/>
    <property type="match status" value="1"/>
</dbReference>
<dbReference type="EMBL" id="BNCO01000003">
    <property type="protein sequence ID" value="GIL45992.1"/>
    <property type="molecule type" value="Genomic_DNA"/>
</dbReference>
<evidence type="ECO:0000313" key="4">
    <source>
        <dbReference type="Proteomes" id="UP000747399"/>
    </source>
</evidence>
<feature type="compositionally biased region" description="Polar residues" evidence="1">
    <location>
        <begin position="305"/>
        <end position="314"/>
    </location>
</feature>
<feature type="region of interest" description="Disordered" evidence="1">
    <location>
        <begin position="291"/>
        <end position="343"/>
    </location>
</feature>
<protein>
    <recommendedName>
        <fullName evidence="2">MEKHLA domain-containing protein</fullName>
    </recommendedName>
</protein>
<feature type="compositionally biased region" description="Low complexity" evidence="1">
    <location>
        <begin position="168"/>
        <end position="177"/>
    </location>
</feature>
<feature type="compositionally biased region" description="Low complexity" evidence="1">
    <location>
        <begin position="371"/>
        <end position="415"/>
    </location>
</feature>
<feature type="region of interest" description="Disordered" evidence="1">
    <location>
        <begin position="363"/>
        <end position="440"/>
    </location>
</feature>
<feature type="compositionally biased region" description="Low complexity" evidence="1">
    <location>
        <begin position="466"/>
        <end position="490"/>
    </location>
</feature>
<feature type="region of interest" description="Disordered" evidence="1">
    <location>
        <begin position="627"/>
        <end position="658"/>
    </location>
</feature>
<feature type="domain" description="MEKHLA" evidence="2">
    <location>
        <begin position="663"/>
        <end position="746"/>
    </location>
</feature>
<evidence type="ECO:0000259" key="2">
    <source>
        <dbReference type="Pfam" id="PF08670"/>
    </source>
</evidence>
<reference evidence="3" key="1">
    <citation type="journal article" date="2021" name="Proc. Natl. Acad. Sci. U.S.A.">
        <title>Three genomes in the algal genus Volvox reveal the fate of a haploid sex-determining region after a transition to homothallism.</title>
        <authorList>
            <person name="Yamamoto K."/>
            <person name="Hamaji T."/>
            <person name="Kawai-Toyooka H."/>
            <person name="Matsuzaki R."/>
            <person name="Takahashi F."/>
            <person name="Nishimura Y."/>
            <person name="Kawachi M."/>
            <person name="Noguchi H."/>
            <person name="Minakuchi Y."/>
            <person name="Umen J.G."/>
            <person name="Toyoda A."/>
            <person name="Nozaki H."/>
        </authorList>
    </citation>
    <scope>NUCLEOTIDE SEQUENCE</scope>
    <source>
        <strain evidence="3">NIES-3780</strain>
    </source>
</reference>
<accession>A0A8J4ETI2</accession>
<evidence type="ECO:0000256" key="1">
    <source>
        <dbReference type="SAM" id="MobiDB-lite"/>
    </source>
</evidence>
<feature type="region of interest" description="Disordered" evidence="1">
    <location>
        <begin position="115"/>
        <end position="190"/>
    </location>
</feature>